<reference evidence="2" key="1">
    <citation type="journal article" date="2023" name="G3 (Bethesda)">
        <title>Genome assembly and association tests identify interacting loci associated with vigor, precocity, and sex in interspecific pistachio rootstocks.</title>
        <authorList>
            <person name="Palmer W."/>
            <person name="Jacygrad E."/>
            <person name="Sagayaradj S."/>
            <person name="Cavanaugh K."/>
            <person name="Han R."/>
            <person name="Bertier L."/>
            <person name="Beede B."/>
            <person name="Kafkas S."/>
            <person name="Golino D."/>
            <person name="Preece J."/>
            <person name="Michelmore R."/>
        </authorList>
    </citation>
    <scope>NUCLEOTIDE SEQUENCE [LARGE SCALE GENOMIC DNA]</scope>
</reference>
<organism evidence="1 2">
    <name type="scientific">Pistacia integerrima</name>
    <dbReference type="NCBI Taxonomy" id="434235"/>
    <lineage>
        <taxon>Eukaryota</taxon>
        <taxon>Viridiplantae</taxon>
        <taxon>Streptophyta</taxon>
        <taxon>Embryophyta</taxon>
        <taxon>Tracheophyta</taxon>
        <taxon>Spermatophyta</taxon>
        <taxon>Magnoliopsida</taxon>
        <taxon>eudicotyledons</taxon>
        <taxon>Gunneridae</taxon>
        <taxon>Pentapetalae</taxon>
        <taxon>rosids</taxon>
        <taxon>malvids</taxon>
        <taxon>Sapindales</taxon>
        <taxon>Anacardiaceae</taxon>
        <taxon>Pistacia</taxon>
    </lineage>
</organism>
<name>A0ACC0YQE3_9ROSI</name>
<proteinExistence type="predicted"/>
<comment type="caution">
    <text evidence="1">The sequence shown here is derived from an EMBL/GenBank/DDBJ whole genome shotgun (WGS) entry which is preliminary data.</text>
</comment>
<accession>A0ACC0YQE3</accession>
<evidence type="ECO:0000313" key="2">
    <source>
        <dbReference type="Proteomes" id="UP001163603"/>
    </source>
</evidence>
<dbReference type="EMBL" id="CM047740">
    <property type="protein sequence ID" value="KAJ0039767.1"/>
    <property type="molecule type" value="Genomic_DNA"/>
</dbReference>
<gene>
    <name evidence="1" type="ORF">Pint_27202</name>
</gene>
<evidence type="ECO:0000313" key="1">
    <source>
        <dbReference type="EMBL" id="KAJ0039767.1"/>
    </source>
</evidence>
<dbReference type="Proteomes" id="UP001163603">
    <property type="component" value="Chromosome 5"/>
</dbReference>
<sequence>MAGANFGFVGIVTEKLTEENYINWKECLKSYFIANGLWDVVTGEEDKPEEGSKDIRSKYKGNESAKKEWDILAKKVRQPRLDGEDKQETLSLLEYRTLYKAVAKGDWE</sequence>
<keyword evidence="2" id="KW-1185">Reference proteome</keyword>
<protein>
    <submittedName>
        <fullName evidence="1">Uncharacterized protein</fullName>
    </submittedName>
</protein>